<dbReference type="STRING" id="1391654.AKJ09_07691"/>
<dbReference type="KEGG" id="llu:AKJ09_07691"/>
<gene>
    <name evidence="2" type="ORF">AKJ09_07691</name>
</gene>
<proteinExistence type="predicted"/>
<evidence type="ECO:0000313" key="3">
    <source>
        <dbReference type="Proteomes" id="UP000064967"/>
    </source>
</evidence>
<dbReference type="Pfam" id="PF09852">
    <property type="entry name" value="DUF2079"/>
    <property type="match status" value="1"/>
</dbReference>
<dbReference type="Proteomes" id="UP000064967">
    <property type="component" value="Chromosome"/>
</dbReference>
<feature type="transmembrane region" description="Helical" evidence="1">
    <location>
        <begin position="12"/>
        <end position="30"/>
    </location>
</feature>
<keyword evidence="3" id="KW-1185">Reference proteome</keyword>
<dbReference type="EMBL" id="CP012333">
    <property type="protein sequence ID" value="AKV01028.1"/>
    <property type="molecule type" value="Genomic_DNA"/>
</dbReference>
<keyword evidence="1" id="KW-0472">Membrane</keyword>
<sequence length="640" mass="69693">MTPGAGIAVAKIVAGAYAAGAFAFFATRPADVLDRAVVSNALNDAEQRSLSLTLAIALATAVAYILLFAFRGRKAEDPTRALVDASHEPFLLSPLAVWPLYEAHVDLPVRLICIVVIGGLTVWSVYSFATQSPRGKALDALDGPWIRRAGPWIALAMGLGHALLMMPLSLASIDTLFAGWDIAIFTQMHWNIITSGVPATSMYSNDVINHYGAHFSPIDHLTALAYFFHQTPKTLLVIQSLALGLAPLPTYLLAERLTKKPGVSLLLAAGFVLNPATYGIFLHEYHEICLFVPMMLGLIWAIEVGRMRLAWVLAVLILSIREDTPAYVAVFGAYLWLLGNRRAFATKLMVVAAIYLAAVHVVFMPALRGTAPYVFDDRYLGLLRAGTTGKGAMIGTIVTNPAYTLRYIVASLEKWEYVVEILIPVAFMPIFGRRALLLLVPGFLFSMLSSFTAQYDIHFHYAAPVLPFLYVVTLAGLVRFDDRMQLALVVGAFVSTCLLGGKVGVNPVLNPRTAQATLDARIGRYGDDARAIRAAVAQVPPDACVRATGHLLTPIAHRKGAFIVPWGKFCDWALIDIDASNLPSSCQSERAYLLEHLRSNEFGVVYGDRNVVLIGRGKPTTRNAEYVARLEATLDAPCTR</sequence>
<feature type="transmembrane region" description="Helical" evidence="1">
    <location>
        <begin position="309"/>
        <end position="337"/>
    </location>
</feature>
<protein>
    <recommendedName>
        <fullName evidence="4">DUF2079 domain-containing protein</fullName>
    </recommendedName>
</protein>
<dbReference type="InterPro" id="IPR018650">
    <property type="entry name" value="STSV1_Orf64"/>
</dbReference>
<feature type="transmembrane region" description="Helical" evidence="1">
    <location>
        <begin position="50"/>
        <end position="70"/>
    </location>
</feature>
<evidence type="ECO:0000313" key="2">
    <source>
        <dbReference type="EMBL" id="AKV01028.1"/>
    </source>
</evidence>
<evidence type="ECO:0000256" key="1">
    <source>
        <dbReference type="SAM" id="Phobius"/>
    </source>
</evidence>
<dbReference type="AlphaFoldDB" id="A0A0K1Q5L4"/>
<feature type="transmembrane region" description="Helical" evidence="1">
    <location>
        <begin position="149"/>
        <end position="170"/>
    </location>
</feature>
<feature type="transmembrane region" description="Helical" evidence="1">
    <location>
        <begin position="343"/>
        <end position="363"/>
    </location>
</feature>
<feature type="transmembrane region" description="Helical" evidence="1">
    <location>
        <begin position="261"/>
        <end position="279"/>
    </location>
</feature>
<evidence type="ECO:0008006" key="4">
    <source>
        <dbReference type="Google" id="ProtNLM"/>
    </source>
</evidence>
<feature type="transmembrane region" description="Helical" evidence="1">
    <location>
        <begin position="107"/>
        <end position="129"/>
    </location>
</feature>
<accession>A0A0K1Q5L4</accession>
<reference evidence="2 3" key="1">
    <citation type="submission" date="2015-08" db="EMBL/GenBank/DDBJ databases">
        <authorList>
            <person name="Babu N.S."/>
            <person name="Beckwith C.J."/>
            <person name="Beseler K.G."/>
            <person name="Brison A."/>
            <person name="Carone J.V."/>
            <person name="Caskin T.P."/>
            <person name="Diamond M."/>
            <person name="Durham M.E."/>
            <person name="Foxe J.M."/>
            <person name="Go M."/>
            <person name="Henderson B.A."/>
            <person name="Jones I.B."/>
            <person name="McGettigan J.A."/>
            <person name="Micheletti S.J."/>
            <person name="Nasrallah M.E."/>
            <person name="Ortiz D."/>
            <person name="Piller C.R."/>
            <person name="Privatt S.R."/>
            <person name="Schneider S.L."/>
            <person name="Sharp S."/>
            <person name="Smith T.C."/>
            <person name="Stanton J.D."/>
            <person name="Ullery H.E."/>
            <person name="Wilson R.J."/>
            <person name="Serrano M.G."/>
            <person name="Buck G."/>
            <person name="Lee V."/>
            <person name="Wang Y."/>
            <person name="Carvalho R."/>
            <person name="Voegtly L."/>
            <person name="Shi R."/>
            <person name="Duckworth R."/>
            <person name="Johnson A."/>
            <person name="Loviza R."/>
            <person name="Walstead R."/>
            <person name="Shah Z."/>
            <person name="Kiflezghi M."/>
            <person name="Wade K."/>
            <person name="Ball S.L."/>
            <person name="Bradley K.W."/>
            <person name="Asai D.J."/>
            <person name="Bowman C.A."/>
            <person name="Russell D.A."/>
            <person name="Pope W.H."/>
            <person name="Jacobs-Sera D."/>
            <person name="Hendrix R.W."/>
            <person name="Hatfull G.F."/>
        </authorList>
    </citation>
    <scope>NUCLEOTIDE SEQUENCE [LARGE SCALE GENOMIC DNA]</scope>
    <source>
        <strain evidence="2 3">DSM 27648</strain>
    </source>
</reference>
<feature type="transmembrane region" description="Helical" evidence="1">
    <location>
        <begin position="459"/>
        <end position="478"/>
    </location>
</feature>
<keyword evidence="1" id="KW-0812">Transmembrane</keyword>
<feature type="transmembrane region" description="Helical" evidence="1">
    <location>
        <begin position="485"/>
        <end position="505"/>
    </location>
</feature>
<organism evidence="2 3">
    <name type="scientific">Labilithrix luteola</name>
    <dbReference type="NCBI Taxonomy" id="1391654"/>
    <lineage>
        <taxon>Bacteria</taxon>
        <taxon>Pseudomonadati</taxon>
        <taxon>Myxococcota</taxon>
        <taxon>Polyangia</taxon>
        <taxon>Polyangiales</taxon>
        <taxon>Labilitrichaceae</taxon>
        <taxon>Labilithrix</taxon>
    </lineage>
</organism>
<name>A0A0K1Q5L4_9BACT</name>
<keyword evidence="1" id="KW-1133">Transmembrane helix</keyword>
<feature type="transmembrane region" description="Helical" evidence="1">
    <location>
        <begin position="234"/>
        <end position="254"/>
    </location>
</feature>